<dbReference type="InterPro" id="IPR010982">
    <property type="entry name" value="Lambda_DNA-bd_dom_sf"/>
</dbReference>
<accession>A0A2P8GY80</accession>
<protein>
    <submittedName>
        <fullName evidence="2">DNA-binding XRE family transcriptional regulator</fullName>
    </submittedName>
</protein>
<comment type="caution">
    <text evidence="2">The sequence shown here is derived from an EMBL/GenBank/DDBJ whole genome shotgun (WGS) entry which is preliminary data.</text>
</comment>
<dbReference type="CDD" id="cd00093">
    <property type="entry name" value="HTH_XRE"/>
    <property type="match status" value="1"/>
</dbReference>
<sequence>MSNVATEDERWIEFSKELGANLARLREAAGWSQEKLAHRAGISTFTYRKLENGESNPGTPANPRLKTLVMLATALDAPLGEILPPEVPAARR</sequence>
<evidence type="ECO:0000259" key="1">
    <source>
        <dbReference type="PROSITE" id="PS50943"/>
    </source>
</evidence>
<dbReference type="InterPro" id="IPR001387">
    <property type="entry name" value="Cro/C1-type_HTH"/>
</dbReference>
<dbReference type="EMBL" id="PYAU01000001">
    <property type="protein sequence ID" value="PSL38926.1"/>
    <property type="molecule type" value="Genomic_DNA"/>
</dbReference>
<dbReference type="SUPFAM" id="SSF47413">
    <property type="entry name" value="lambda repressor-like DNA-binding domains"/>
    <property type="match status" value="1"/>
</dbReference>
<evidence type="ECO:0000313" key="3">
    <source>
        <dbReference type="Proteomes" id="UP000241203"/>
    </source>
</evidence>
<reference evidence="2 3" key="1">
    <citation type="submission" date="2018-03" db="EMBL/GenBank/DDBJ databases">
        <title>Genomic Encyclopedia of Archaeal and Bacterial Type Strains, Phase II (KMG-II): from individual species to whole genera.</title>
        <authorList>
            <person name="Goeker M."/>
        </authorList>
    </citation>
    <scope>NUCLEOTIDE SEQUENCE [LARGE SCALE GENOMIC DNA]</scope>
    <source>
        <strain evidence="2 3">DSM 21548</strain>
    </source>
</reference>
<keyword evidence="2" id="KW-0238">DNA-binding</keyword>
<name>A0A2P8GY80_9MICO</name>
<gene>
    <name evidence="2" type="ORF">CLV49_2557</name>
</gene>
<dbReference type="SMART" id="SM00530">
    <property type="entry name" value="HTH_XRE"/>
    <property type="match status" value="1"/>
</dbReference>
<dbReference type="AlphaFoldDB" id="A0A2P8GY80"/>
<dbReference type="GO" id="GO:0003677">
    <property type="term" value="F:DNA binding"/>
    <property type="evidence" value="ECO:0007669"/>
    <property type="project" value="UniProtKB-KW"/>
</dbReference>
<dbReference type="Proteomes" id="UP000241203">
    <property type="component" value="Unassembled WGS sequence"/>
</dbReference>
<dbReference type="PROSITE" id="PS50943">
    <property type="entry name" value="HTH_CROC1"/>
    <property type="match status" value="1"/>
</dbReference>
<evidence type="ECO:0000313" key="2">
    <source>
        <dbReference type="EMBL" id="PSL38926.1"/>
    </source>
</evidence>
<dbReference type="Pfam" id="PF13560">
    <property type="entry name" value="HTH_31"/>
    <property type="match status" value="1"/>
</dbReference>
<organism evidence="2 3">
    <name type="scientific">Labedella gwakjiensis</name>
    <dbReference type="NCBI Taxonomy" id="390269"/>
    <lineage>
        <taxon>Bacteria</taxon>
        <taxon>Bacillati</taxon>
        <taxon>Actinomycetota</taxon>
        <taxon>Actinomycetes</taxon>
        <taxon>Micrococcales</taxon>
        <taxon>Microbacteriaceae</taxon>
        <taxon>Labedella</taxon>
    </lineage>
</organism>
<dbReference type="RefSeq" id="WP_243696584.1">
    <property type="nucleotide sequence ID" value="NZ_PYAU01000001.1"/>
</dbReference>
<dbReference type="Gene3D" id="1.10.260.40">
    <property type="entry name" value="lambda repressor-like DNA-binding domains"/>
    <property type="match status" value="1"/>
</dbReference>
<proteinExistence type="predicted"/>
<feature type="domain" description="HTH cro/C1-type" evidence="1">
    <location>
        <begin position="22"/>
        <end position="82"/>
    </location>
</feature>